<feature type="region of interest" description="Disordered" evidence="1">
    <location>
        <begin position="162"/>
        <end position="211"/>
    </location>
</feature>
<dbReference type="AlphaFoldDB" id="A0A8H5BCW5"/>
<evidence type="ECO:0000313" key="2">
    <source>
        <dbReference type="EMBL" id="KAF5320972.1"/>
    </source>
</evidence>
<dbReference type="EMBL" id="JAACJJ010000028">
    <property type="protein sequence ID" value="KAF5320972.1"/>
    <property type="molecule type" value="Genomic_DNA"/>
</dbReference>
<feature type="region of interest" description="Disordered" evidence="1">
    <location>
        <begin position="115"/>
        <end position="138"/>
    </location>
</feature>
<keyword evidence="3" id="KW-1185">Reference proteome</keyword>
<evidence type="ECO:0000313" key="3">
    <source>
        <dbReference type="Proteomes" id="UP000567179"/>
    </source>
</evidence>
<sequence length="551" mass="61586">MPADRHQHAKLHSHSTESSPGSDIKVPGHRSSRSLGGRVISGVAGVFQQVFEYATPSRKSKKPVPMDVDDDDSTELILPAKAMYLEHPSPPVPFYHTSPWFAMIARQCQAVIDSTSTKKRTPPRPRHPPTPTTPIEKLSHFPFNGLDNAFEYPAKPRYRLTELSSPISNPPPPRFLPRRTHPDAMNVDNPAYQTPPRRSDPRRHSTSSRRASAARFVPDIELIQEEPAPPLVNFDPSRLEVQLHYFHEILPHICAAFVPVPLADADVSPHHLLALYPPAGKGEQTAFTHIIRLLYADEAADLAPGEGWVERFESNGRYLDVLKLVVPRDVETMEKGDIAEDQNKKPQQTTLTRNQLHLARDFLSLAKPCDEVYQPQLDAGDDVLNQANQVWRDFSHTLICAPLDILSASATSKDNPRREADLFDDGNNDMRSPPPAFSSCIGEPTDQQRRNVLTIIIVYLAFASRHAVQTVWSMVMFHVKGEYHGLMSAAMSKGPKPLRNDRDTIRLWMGHGVSSATGRRDMAAMPKDRVLGVEAVWPGWEIMVEASAGDY</sequence>
<organism evidence="2 3">
    <name type="scientific">Psilocybe cf. subviscida</name>
    <dbReference type="NCBI Taxonomy" id="2480587"/>
    <lineage>
        <taxon>Eukaryota</taxon>
        <taxon>Fungi</taxon>
        <taxon>Dikarya</taxon>
        <taxon>Basidiomycota</taxon>
        <taxon>Agaricomycotina</taxon>
        <taxon>Agaricomycetes</taxon>
        <taxon>Agaricomycetidae</taxon>
        <taxon>Agaricales</taxon>
        <taxon>Agaricineae</taxon>
        <taxon>Strophariaceae</taxon>
        <taxon>Psilocybe</taxon>
    </lineage>
</organism>
<gene>
    <name evidence="2" type="ORF">D9619_002223</name>
</gene>
<comment type="caution">
    <text evidence="2">The sequence shown here is derived from an EMBL/GenBank/DDBJ whole genome shotgun (WGS) entry which is preliminary data.</text>
</comment>
<feature type="compositionally biased region" description="Basic residues" evidence="1">
    <location>
        <begin position="117"/>
        <end position="127"/>
    </location>
</feature>
<proteinExistence type="predicted"/>
<protein>
    <submittedName>
        <fullName evidence="2">Uncharacterized protein</fullName>
    </submittedName>
</protein>
<name>A0A8H5BCW5_9AGAR</name>
<accession>A0A8H5BCW5</accession>
<feature type="region of interest" description="Disordered" evidence="1">
    <location>
        <begin position="1"/>
        <end position="37"/>
    </location>
</feature>
<dbReference type="Proteomes" id="UP000567179">
    <property type="component" value="Unassembled WGS sequence"/>
</dbReference>
<evidence type="ECO:0000256" key="1">
    <source>
        <dbReference type="SAM" id="MobiDB-lite"/>
    </source>
</evidence>
<reference evidence="2 3" key="1">
    <citation type="journal article" date="2020" name="ISME J.">
        <title>Uncovering the hidden diversity of litter-decomposition mechanisms in mushroom-forming fungi.</title>
        <authorList>
            <person name="Floudas D."/>
            <person name="Bentzer J."/>
            <person name="Ahren D."/>
            <person name="Johansson T."/>
            <person name="Persson P."/>
            <person name="Tunlid A."/>
        </authorList>
    </citation>
    <scope>NUCLEOTIDE SEQUENCE [LARGE SCALE GENOMIC DNA]</scope>
    <source>
        <strain evidence="2 3">CBS 101986</strain>
    </source>
</reference>